<feature type="transmembrane region" description="Helical" evidence="10">
    <location>
        <begin position="61"/>
        <end position="80"/>
    </location>
</feature>
<evidence type="ECO:0000256" key="9">
    <source>
        <dbReference type="ARBA" id="ARBA00093617"/>
    </source>
</evidence>
<dbReference type="InterPro" id="IPR027005">
    <property type="entry name" value="PMT-like"/>
</dbReference>
<keyword evidence="15" id="KW-1185">Reference proteome</keyword>
<dbReference type="Proteomes" id="UP000032545">
    <property type="component" value="Unassembled WGS sequence"/>
</dbReference>
<dbReference type="InterPro" id="IPR003342">
    <property type="entry name" value="ArnT-like_N"/>
</dbReference>
<dbReference type="PANTHER" id="PTHR10050:SF46">
    <property type="entry name" value="PROTEIN O-MANNOSYL-TRANSFERASE 2"/>
    <property type="match status" value="1"/>
</dbReference>
<dbReference type="PANTHER" id="PTHR10050">
    <property type="entry name" value="DOLICHYL-PHOSPHATE-MANNOSE--PROTEIN MANNOSYLTRANSFERASE"/>
    <property type="match status" value="1"/>
</dbReference>
<evidence type="ECO:0000256" key="4">
    <source>
        <dbReference type="ARBA" id="ARBA00022676"/>
    </source>
</evidence>
<dbReference type="UniPathway" id="UPA00378"/>
<name>A0A0D8BLT9_9ACTN</name>
<comment type="caution">
    <text evidence="14">The sequence shown here is derived from an EMBL/GenBank/DDBJ whole genome shotgun (WGS) entry which is preliminary data.</text>
</comment>
<feature type="transmembrane region" description="Helical" evidence="10">
    <location>
        <begin position="480"/>
        <end position="497"/>
    </location>
</feature>
<evidence type="ECO:0000256" key="6">
    <source>
        <dbReference type="ARBA" id="ARBA00022692"/>
    </source>
</evidence>
<feature type="compositionally biased region" description="Pro residues" evidence="11">
    <location>
        <begin position="244"/>
        <end position="254"/>
    </location>
</feature>
<comment type="pathway">
    <text evidence="2 10">Protein modification; protein glycosylation.</text>
</comment>
<keyword evidence="7 10" id="KW-1133">Transmembrane helix</keyword>
<sequence>MCQEPGPTLIGVTATTAHVPWSASGGGDTPPVTGPDPLGPRRTRAEALRERLCPPMPGSPLAGWLATLSVAVLAGLLRFWNITQPRGVYFDEVYYTKDAWGLLTAGYEIDSRSCSGPAYVVHPPFGKWLMAASEGLFGYTNCGGVPHGDPELGWRFSSALFGTLAVLVLARAARRMFRSTLLGCFAGLLLAMDGLEFVQSRIGILDIFLMTGVVVALACLLLDRDDGRARLADRLSAALARGSGPPPAPPPPVAGSPGADGAGMDSAGSATTADSTAAANSVATAKSAATADSGAAAGRQDRLRELYGPRLGFRRWRLACGVALGLSMGVKWSALYTIIGFAALAIAWDIGARRTGGAQRPVLGALRRDLPAWAAMFVIVPIVTFLATWTGWFVTDGGYYRHFYGDGFGAAWHGWWKYQMAVLKFHEGLDQGHAFASHPMSWLVMARPVAYYYSSPAYGTSGCHDPAGCSREVLALGNPAVWWVGTACLVGMLAWWVTRRDWRAALVLVGFGSAFLPWLLFPNRTMFFFYALPCLPFLVLGITALAGLALGPREASDARRLTGALTVGVYTIVVVLLFAYFYPILAAQVIPYSSWRARMWFPGWI</sequence>
<feature type="transmembrane region" description="Helical" evidence="10">
    <location>
        <begin position="204"/>
        <end position="222"/>
    </location>
</feature>
<organism evidence="14 15">
    <name type="scientific">Frankia torreyi</name>
    <dbReference type="NCBI Taxonomy" id="1856"/>
    <lineage>
        <taxon>Bacteria</taxon>
        <taxon>Bacillati</taxon>
        <taxon>Actinomycetota</taxon>
        <taxon>Actinomycetes</taxon>
        <taxon>Frankiales</taxon>
        <taxon>Frankiaceae</taxon>
        <taxon>Frankia</taxon>
    </lineage>
</organism>
<keyword evidence="4 10" id="KW-0328">Glycosyltransferase</keyword>
<evidence type="ECO:0000259" key="13">
    <source>
        <dbReference type="Pfam" id="PF16192"/>
    </source>
</evidence>
<dbReference type="GO" id="GO:0012505">
    <property type="term" value="C:endomembrane system"/>
    <property type="evidence" value="ECO:0007669"/>
    <property type="project" value="UniProtKB-SubCell"/>
</dbReference>
<evidence type="ECO:0000256" key="11">
    <source>
        <dbReference type="SAM" id="MobiDB-lite"/>
    </source>
</evidence>
<dbReference type="EC" id="2.4.1.-" evidence="10"/>
<proteinExistence type="inferred from homology"/>
<dbReference type="PATRIC" id="fig|1502723.3.peg.2150"/>
<evidence type="ECO:0000256" key="10">
    <source>
        <dbReference type="RuleBase" id="RU367007"/>
    </source>
</evidence>
<evidence type="ECO:0000256" key="8">
    <source>
        <dbReference type="ARBA" id="ARBA00023136"/>
    </source>
</evidence>
<dbReference type="EMBL" id="JYFN01000003">
    <property type="protein sequence ID" value="KJE24939.1"/>
    <property type="molecule type" value="Genomic_DNA"/>
</dbReference>
<keyword evidence="5 10" id="KW-0808">Transferase</keyword>
<evidence type="ECO:0000256" key="1">
    <source>
        <dbReference type="ARBA" id="ARBA00004127"/>
    </source>
</evidence>
<dbReference type="Pfam" id="PF02366">
    <property type="entry name" value="PMT"/>
    <property type="match status" value="1"/>
</dbReference>
<evidence type="ECO:0000256" key="5">
    <source>
        <dbReference type="ARBA" id="ARBA00022679"/>
    </source>
</evidence>
<dbReference type="Pfam" id="PF16192">
    <property type="entry name" value="PMT_4TMC"/>
    <property type="match status" value="1"/>
</dbReference>
<evidence type="ECO:0000313" key="15">
    <source>
        <dbReference type="Proteomes" id="UP000032545"/>
    </source>
</evidence>
<comment type="function">
    <text evidence="10">Protein O-mannosyltransferase that catalyzes the transfer of a single mannose residue from a polyprenol phospho-mannosyl lipidic donor to the hydroxyl group of selected serine and threonine residues in acceptor proteins.</text>
</comment>
<feature type="transmembrane region" description="Helical" evidence="10">
    <location>
        <begin position="334"/>
        <end position="351"/>
    </location>
</feature>
<dbReference type="InterPro" id="IPR032421">
    <property type="entry name" value="PMT_4TMC"/>
</dbReference>
<feature type="domain" description="Protein O-mannosyl-transferase C-terminal four TM" evidence="13">
    <location>
        <begin position="412"/>
        <end position="604"/>
    </location>
</feature>
<reference evidence="15" key="1">
    <citation type="submission" date="2015-02" db="EMBL/GenBank/DDBJ databases">
        <title>Draft Genome of Frankia sp. CpI1-S.</title>
        <authorList>
            <person name="Oshone R.T."/>
            <person name="Ngom M."/>
            <person name="Ghodhbane-Gtari F."/>
            <person name="Gtari M."/>
            <person name="Morris K."/>
            <person name="Thomas K."/>
            <person name="Sen A."/>
            <person name="Tisa L.S."/>
        </authorList>
    </citation>
    <scope>NUCLEOTIDE SEQUENCE [LARGE SCALE GENOMIC DNA]</scope>
    <source>
        <strain evidence="15">CpI1-S</strain>
    </source>
</reference>
<keyword evidence="10" id="KW-1003">Cell membrane</keyword>
<evidence type="ECO:0000256" key="2">
    <source>
        <dbReference type="ARBA" id="ARBA00004922"/>
    </source>
</evidence>
<feature type="transmembrane region" description="Helical" evidence="10">
    <location>
        <begin position="563"/>
        <end position="585"/>
    </location>
</feature>
<comment type="similarity">
    <text evidence="3 10">Belongs to the glycosyltransferase 39 family.</text>
</comment>
<evidence type="ECO:0000313" key="14">
    <source>
        <dbReference type="EMBL" id="KJE24939.1"/>
    </source>
</evidence>
<evidence type="ECO:0000259" key="12">
    <source>
        <dbReference type="Pfam" id="PF02366"/>
    </source>
</evidence>
<feature type="domain" description="ArnT-like N-terminal" evidence="12">
    <location>
        <begin position="69"/>
        <end position="221"/>
    </location>
</feature>
<dbReference type="GO" id="GO:0004169">
    <property type="term" value="F:dolichyl-phosphate-mannose-protein mannosyltransferase activity"/>
    <property type="evidence" value="ECO:0007669"/>
    <property type="project" value="UniProtKB-UniRule"/>
</dbReference>
<dbReference type="GO" id="GO:0005886">
    <property type="term" value="C:plasma membrane"/>
    <property type="evidence" value="ECO:0007669"/>
    <property type="project" value="UniProtKB-SubCell"/>
</dbReference>
<keyword evidence="6 10" id="KW-0812">Transmembrane</keyword>
<feature type="transmembrane region" description="Helical" evidence="10">
    <location>
        <begin position="504"/>
        <end position="521"/>
    </location>
</feature>
<feature type="transmembrane region" description="Helical" evidence="10">
    <location>
        <begin position="372"/>
        <end position="394"/>
    </location>
</feature>
<evidence type="ECO:0000256" key="3">
    <source>
        <dbReference type="ARBA" id="ARBA00007222"/>
    </source>
</evidence>
<feature type="transmembrane region" description="Helical" evidence="10">
    <location>
        <begin position="180"/>
        <end position="198"/>
    </location>
</feature>
<comment type="subcellular location">
    <subcellularLocation>
        <location evidence="10">Cell membrane</location>
    </subcellularLocation>
    <subcellularLocation>
        <location evidence="1">Endomembrane system</location>
        <topology evidence="1">Multi-pass membrane protein</topology>
    </subcellularLocation>
</comment>
<gene>
    <name evidence="14" type="ORF">FF36_00549</name>
</gene>
<keyword evidence="8 10" id="KW-0472">Membrane</keyword>
<protein>
    <recommendedName>
        <fullName evidence="9 10">Polyprenol-phosphate-mannose--protein mannosyltransferase</fullName>
        <ecNumber evidence="10">2.4.1.-</ecNumber>
    </recommendedName>
</protein>
<dbReference type="AlphaFoldDB" id="A0A0D8BLT9"/>
<feature type="compositionally biased region" description="Low complexity" evidence="11">
    <location>
        <begin position="255"/>
        <end position="271"/>
    </location>
</feature>
<reference evidence="14 15" key="2">
    <citation type="journal article" date="2016" name="Genome Announc.">
        <title>Permanent Draft Genome Sequences for Two Variants of Frankia sp. Strain CpI1, the First Frankia Strain Isolated from Root Nodules of Comptonia peregrina.</title>
        <authorList>
            <person name="Oshone R."/>
            <person name="Hurst S.G.IV."/>
            <person name="Abebe-Akele F."/>
            <person name="Simpson S."/>
            <person name="Morris K."/>
            <person name="Thomas W.K."/>
            <person name="Tisa L.S."/>
        </authorList>
    </citation>
    <scope>NUCLEOTIDE SEQUENCE [LARGE SCALE GENOMIC DNA]</scope>
    <source>
        <strain evidence="15">CpI1-S</strain>
    </source>
</reference>
<feature type="transmembrane region" description="Helical" evidence="10">
    <location>
        <begin position="527"/>
        <end position="551"/>
    </location>
</feature>
<feature type="region of interest" description="Disordered" evidence="11">
    <location>
        <begin position="240"/>
        <end position="271"/>
    </location>
</feature>
<accession>A0A0D8BLT9</accession>
<evidence type="ECO:0000256" key="7">
    <source>
        <dbReference type="ARBA" id="ARBA00022989"/>
    </source>
</evidence>